<gene>
    <name evidence="2" type="primary">BEX3</name>
</gene>
<protein>
    <submittedName>
        <fullName evidence="2">Uncharacterized protein</fullName>
    </submittedName>
</protein>
<feature type="compositionally biased region" description="Basic and acidic residues" evidence="1">
    <location>
        <begin position="24"/>
        <end position="37"/>
    </location>
</feature>
<name>A0A9L0JPI9_EQUAS</name>
<evidence type="ECO:0000313" key="2">
    <source>
        <dbReference type="Ensembl" id="ENSEASP00005051902.1"/>
    </source>
</evidence>
<reference evidence="2 3" key="1">
    <citation type="journal article" date="2020" name="Nat. Commun.">
        <title>Donkey genomes provide new insights into domestication and selection for coat color.</title>
        <authorList>
            <person name="Wang"/>
            <person name="C."/>
            <person name="Li"/>
            <person name="H."/>
            <person name="Guo"/>
            <person name="Y."/>
            <person name="Huang"/>
            <person name="J."/>
            <person name="Sun"/>
            <person name="Y."/>
            <person name="Min"/>
            <person name="J."/>
            <person name="Wang"/>
            <person name="J."/>
            <person name="Fang"/>
            <person name="X."/>
            <person name="Zhao"/>
            <person name="Z."/>
            <person name="Wang"/>
            <person name="S."/>
            <person name="Zhang"/>
            <person name="Y."/>
            <person name="Liu"/>
            <person name="Q."/>
            <person name="Jiang"/>
            <person name="Q."/>
            <person name="Wang"/>
            <person name="X."/>
            <person name="Guo"/>
            <person name="Y."/>
            <person name="Yang"/>
            <person name="C."/>
            <person name="Wang"/>
            <person name="Y."/>
            <person name="Tian"/>
            <person name="F."/>
            <person name="Zhuang"/>
            <person name="G."/>
            <person name="Fan"/>
            <person name="Y."/>
            <person name="Gao"/>
            <person name="Q."/>
            <person name="Li"/>
            <person name="Y."/>
            <person name="Ju"/>
            <person name="Z."/>
            <person name="Li"/>
            <person name="J."/>
            <person name="Li"/>
            <person name="R."/>
            <person name="Hou"/>
            <person name="M."/>
            <person name="Yang"/>
            <person name="G."/>
            <person name="Liu"/>
            <person name="G."/>
            <person name="Liu"/>
            <person name="W."/>
            <person name="Guo"/>
            <person name="J."/>
            <person name="Pan"/>
            <person name="S."/>
            <person name="Fan"/>
            <person name="G."/>
            <person name="Zhang"/>
            <person name="W."/>
            <person name="Zhang"/>
            <person name="R."/>
            <person name="Yu"/>
            <person name="J."/>
            <person name="Zhang"/>
            <person name="X."/>
            <person name="Yin"/>
            <person name="Q."/>
            <person name="Ji"/>
            <person name="C."/>
            <person name="Jin"/>
            <person name="Y."/>
            <person name="Yue"/>
            <person name="G."/>
            <person name="Liu"/>
            <person name="M."/>
            <person name="Xu"/>
            <person name="J."/>
            <person name="Liu"/>
            <person name="S."/>
            <person name="Jordana"/>
            <person name="J."/>
            <person name="Noce"/>
            <person name="A."/>
            <person name="Amills"/>
            <person name="M."/>
            <person name="Wu"/>
            <person name="D.D."/>
            <person name="Li"/>
            <person name="S."/>
            <person name="Zhou"/>
            <person name="X. and Zhong"/>
            <person name="J."/>
        </authorList>
    </citation>
    <scope>NUCLEOTIDE SEQUENCE [LARGE SCALE GENOMIC DNA]</scope>
</reference>
<dbReference type="Ensembl" id="ENSEAST00005049071.1">
    <property type="protein sequence ID" value="ENSEASP00005051902.1"/>
    <property type="gene ID" value="ENSEASG00005023792.1"/>
</dbReference>
<dbReference type="GeneTree" id="ENSGT00940000153412"/>
<accession>A0A9L0JPI9</accession>
<dbReference type="Proteomes" id="UP000694387">
    <property type="component" value="Chromosome X"/>
</dbReference>
<keyword evidence="3" id="KW-1185">Reference proteome</keyword>
<sequence>MVCGSKCQVSRRLTWGENREEEETARIGPEKQPEKKKVSSWPISTRKTKKWSSPCRMERKTALWQGAKATSLQEITDGDRLADLPLISDGPYPIGRSMMGWVEMEMIWKCSWRR</sequence>
<evidence type="ECO:0000313" key="3">
    <source>
        <dbReference type="Proteomes" id="UP000694387"/>
    </source>
</evidence>
<evidence type="ECO:0000256" key="1">
    <source>
        <dbReference type="SAM" id="MobiDB-lite"/>
    </source>
</evidence>
<dbReference type="AlphaFoldDB" id="A0A9L0JPI9"/>
<organism evidence="2 3">
    <name type="scientific">Equus asinus</name>
    <name type="common">Donkey</name>
    <name type="synonym">Equus africanus asinus</name>
    <dbReference type="NCBI Taxonomy" id="9793"/>
    <lineage>
        <taxon>Eukaryota</taxon>
        <taxon>Metazoa</taxon>
        <taxon>Chordata</taxon>
        <taxon>Craniata</taxon>
        <taxon>Vertebrata</taxon>
        <taxon>Euteleostomi</taxon>
        <taxon>Mammalia</taxon>
        <taxon>Eutheria</taxon>
        <taxon>Laurasiatheria</taxon>
        <taxon>Perissodactyla</taxon>
        <taxon>Equidae</taxon>
        <taxon>Equus</taxon>
    </lineage>
</organism>
<reference evidence="2" key="3">
    <citation type="submission" date="2025-09" db="UniProtKB">
        <authorList>
            <consortium name="Ensembl"/>
        </authorList>
    </citation>
    <scope>IDENTIFICATION</scope>
</reference>
<feature type="region of interest" description="Disordered" evidence="1">
    <location>
        <begin position="17"/>
        <end position="50"/>
    </location>
</feature>
<reference evidence="2" key="2">
    <citation type="submission" date="2025-08" db="UniProtKB">
        <authorList>
            <consortium name="Ensembl"/>
        </authorList>
    </citation>
    <scope>IDENTIFICATION</scope>
</reference>
<proteinExistence type="predicted"/>